<proteinExistence type="predicted"/>
<dbReference type="AlphaFoldDB" id="A0A5B7DSL9"/>
<name>A0A5B7DSL9_PORTR</name>
<dbReference type="Proteomes" id="UP000324222">
    <property type="component" value="Unassembled WGS sequence"/>
</dbReference>
<keyword evidence="1" id="KW-1133">Transmembrane helix</keyword>
<reference evidence="2 3" key="1">
    <citation type="submission" date="2019-05" db="EMBL/GenBank/DDBJ databases">
        <title>Another draft genome of Portunus trituberculatus and its Hox gene families provides insights of decapod evolution.</title>
        <authorList>
            <person name="Jeong J.-H."/>
            <person name="Song I."/>
            <person name="Kim S."/>
            <person name="Choi T."/>
            <person name="Kim D."/>
            <person name="Ryu S."/>
            <person name="Kim W."/>
        </authorList>
    </citation>
    <scope>NUCLEOTIDE SEQUENCE [LARGE SCALE GENOMIC DNA]</scope>
    <source>
        <tissue evidence="2">Muscle</tissue>
    </source>
</reference>
<feature type="transmembrane region" description="Helical" evidence="1">
    <location>
        <begin position="27"/>
        <end position="47"/>
    </location>
</feature>
<keyword evidence="1" id="KW-0472">Membrane</keyword>
<evidence type="ECO:0000313" key="2">
    <source>
        <dbReference type="EMBL" id="MPC23926.1"/>
    </source>
</evidence>
<accession>A0A5B7DSL9</accession>
<keyword evidence="1" id="KW-0812">Transmembrane</keyword>
<gene>
    <name evidence="2" type="ORF">E2C01_016993</name>
</gene>
<sequence>MPQLVHYATATPGPPVLPPPPPALESVFVGLILRSMPTCWLTLYWKLTRMTFSTRKKQYFV</sequence>
<keyword evidence="3" id="KW-1185">Reference proteome</keyword>
<evidence type="ECO:0000313" key="3">
    <source>
        <dbReference type="Proteomes" id="UP000324222"/>
    </source>
</evidence>
<comment type="caution">
    <text evidence="2">The sequence shown here is derived from an EMBL/GenBank/DDBJ whole genome shotgun (WGS) entry which is preliminary data.</text>
</comment>
<evidence type="ECO:0000256" key="1">
    <source>
        <dbReference type="SAM" id="Phobius"/>
    </source>
</evidence>
<protein>
    <submittedName>
        <fullName evidence="2">Uncharacterized protein</fullName>
    </submittedName>
</protein>
<dbReference type="EMBL" id="VSRR010001268">
    <property type="protein sequence ID" value="MPC23926.1"/>
    <property type="molecule type" value="Genomic_DNA"/>
</dbReference>
<organism evidence="2 3">
    <name type="scientific">Portunus trituberculatus</name>
    <name type="common">Swimming crab</name>
    <name type="synonym">Neptunus trituberculatus</name>
    <dbReference type="NCBI Taxonomy" id="210409"/>
    <lineage>
        <taxon>Eukaryota</taxon>
        <taxon>Metazoa</taxon>
        <taxon>Ecdysozoa</taxon>
        <taxon>Arthropoda</taxon>
        <taxon>Crustacea</taxon>
        <taxon>Multicrustacea</taxon>
        <taxon>Malacostraca</taxon>
        <taxon>Eumalacostraca</taxon>
        <taxon>Eucarida</taxon>
        <taxon>Decapoda</taxon>
        <taxon>Pleocyemata</taxon>
        <taxon>Brachyura</taxon>
        <taxon>Eubrachyura</taxon>
        <taxon>Portunoidea</taxon>
        <taxon>Portunidae</taxon>
        <taxon>Portuninae</taxon>
        <taxon>Portunus</taxon>
    </lineage>
</organism>